<evidence type="ECO:0000256" key="1">
    <source>
        <dbReference type="ARBA" id="ARBA00004651"/>
    </source>
</evidence>
<keyword evidence="2" id="KW-1003">Cell membrane</keyword>
<name>A0A8J7QRL6_9BACT</name>
<dbReference type="Gene3D" id="1.20.1640.10">
    <property type="entry name" value="Multidrug efflux transporter AcrB transmembrane domain"/>
    <property type="match status" value="2"/>
</dbReference>
<evidence type="ECO:0000256" key="5">
    <source>
        <dbReference type="ARBA" id="ARBA00023136"/>
    </source>
</evidence>
<dbReference type="InterPro" id="IPR050545">
    <property type="entry name" value="Mycobact_MmpL"/>
</dbReference>
<feature type="transmembrane region" description="Helical" evidence="6">
    <location>
        <begin position="20"/>
        <end position="40"/>
    </location>
</feature>
<dbReference type="GO" id="GO:0005886">
    <property type="term" value="C:plasma membrane"/>
    <property type="evidence" value="ECO:0007669"/>
    <property type="project" value="UniProtKB-SubCell"/>
</dbReference>
<feature type="transmembrane region" description="Helical" evidence="6">
    <location>
        <begin position="809"/>
        <end position="832"/>
    </location>
</feature>
<dbReference type="SUPFAM" id="SSF82866">
    <property type="entry name" value="Multidrug efflux transporter AcrB transmembrane domain"/>
    <property type="match status" value="2"/>
</dbReference>
<evidence type="ECO:0000313" key="9">
    <source>
        <dbReference type="Proteomes" id="UP000664417"/>
    </source>
</evidence>
<dbReference type="Proteomes" id="UP000664417">
    <property type="component" value="Unassembled WGS sequence"/>
</dbReference>
<protein>
    <submittedName>
        <fullName evidence="8">MMPL family transporter</fullName>
    </submittedName>
</protein>
<feature type="transmembrane region" description="Helical" evidence="6">
    <location>
        <begin position="303"/>
        <end position="326"/>
    </location>
</feature>
<feature type="transmembrane region" description="Helical" evidence="6">
    <location>
        <begin position="740"/>
        <end position="758"/>
    </location>
</feature>
<dbReference type="InterPro" id="IPR000731">
    <property type="entry name" value="SSD"/>
</dbReference>
<dbReference type="RefSeq" id="WP_207862930.1">
    <property type="nucleotide sequence ID" value="NZ_JAFREP010000046.1"/>
</dbReference>
<dbReference type="AlphaFoldDB" id="A0A8J7QRL6"/>
<dbReference type="PANTHER" id="PTHR33406">
    <property type="entry name" value="MEMBRANE PROTEIN MJ1562-RELATED"/>
    <property type="match status" value="1"/>
</dbReference>
<evidence type="ECO:0000256" key="6">
    <source>
        <dbReference type="SAM" id="Phobius"/>
    </source>
</evidence>
<feature type="domain" description="SSD" evidence="7">
    <location>
        <begin position="300"/>
        <end position="429"/>
    </location>
</feature>
<dbReference type="InterPro" id="IPR004869">
    <property type="entry name" value="MMPL_dom"/>
</dbReference>
<dbReference type="EMBL" id="JAFREP010000046">
    <property type="protein sequence ID" value="MBO1322958.1"/>
    <property type="molecule type" value="Genomic_DNA"/>
</dbReference>
<feature type="transmembrane region" description="Helical" evidence="6">
    <location>
        <begin position="278"/>
        <end position="297"/>
    </location>
</feature>
<feature type="domain" description="SSD" evidence="7">
    <location>
        <begin position="720"/>
        <end position="831"/>
    </location>
</feature>
<comment type="caution">
    <text evidence="8">The sequence shown here is derived from an EMBL/GenBank/DDBJ whole genome shotgun (WGS) entry which is preliminary data.</text>
</comment>
<dbReference type="PROSITE" id="PS50156">
    <property type="entry name" value="SSD"/>
    <property type="match status" value="2"/>
</dbReference>
<keyword evidence="4 6" id="KW-1133">Transmembrane helix</keyword>
<evidence type="ECO:0000256" key="2">
    <source>
        <dbReference type="ARBA" id="ARBA00022475"/>
    </source>
</evidence>
<sequence>MKNGFLPRQLPLKLVRFAASHPVGVLVSAALLLIGAAFLATRVRIAADILALIPEDNPSVDEFRTTMERFGSIDILLVGLKLNPDRDLEADTTYADILAEEMRASENINWVEYRLQDFTEAADELLDRVTLFLPPEQVPAFAAKFGEEGVDQAAAQLAERVRSPFSLGVKELIRKDPLGILPLLIGDFVQGDLGSRFDTDSGYIIDREGRYLMMFVKPNGVAANLPFDRRLMADLAEIEQRVNETWAEDEWEGAPPEVIYAGGYPAALEDSQLITRDMGIGALVALALVVTLFTLAFARLNAILISLAPLVTGLVLTFAFVALFLGRLNAATSAFAALLIGLGIDFIIVLYSRYLEERRAGGDHDQAITAMGRHTAVGVLLGAVTTAATFYAFLISGFKGLAELGLLTGTGILIVVVTVFLILPALLTLLERNRDESRFRLHAFGAEQLCVWSHRYARPVLWVSALVTLVLGAFTVNLRYDDDLMNMRATDSRSAANMRTLMNAFGTRFVPLMLRVDGATEEEALTRARGLMSELNRLVAEGDLAKIDSPVAFLPSRSQQMETLAALKTVNIDETAFLQRFDAALDRQGLNAAPFHEALTPLLASLKVTEPLSFTTLADTKVGRILERYIQTEEGVTSVLIYAYPPPDRWRRQTPPGLQALADRHPSVILTGPVVISRELKQVVWEDAWLAALLGMVLVFIFLAVDLGGFLRAVFSLVPLGVGMVWMVGLMAAFDLPVNVMNIFVFTMVIGIGVDYGVHLIHRWHESNGDVEALDGTAKAIVIAALTTVSGFGSLILSHYQGLRSMGAVAIIGALCTAVVSITLLPALLVLFQVDPQADENEPEHEG</sequence>
<evidence type="ECO:0000313" key="8">
    <source>
        <dbReference type="EMBL" id="MBO1322958.1"/>
    </source>
</evidence>
<keyword evidence="9" id="KW-1185">Reference proteome</keyword>
<feature type="transmembrane region" description="Helical" evidence="6">
    <location>
        <begin position="711"/>
        <end position="733"/>
    </location>
</feature>
<keyword evidence="5 6" id="KW-0472">Membrane</keyword>
<accession>A0A8J7QRL6</accession>
<comment type="subcellular location">
    <subcellularLocation>
        <location evidence="1">Cell membrane</location>
        <topology evidence="1">Multi-pass membrane protein</topology>
    </subcellularLocation>
</comment>
<feature type="transmembrane region" description="Helical" evidence="6">
    <location>
        <begin position="406"/>
        <end position="430"/>
    </location>
</feature>
<gene>
    <name evidence="8" type="ORF">J3U88_31120</name>
</gene>
<organism evidence="8 9">
    <name type="scientific">Acanthopleuribacter pedis</name>
    <dbReference type="NCBI Taxonomy" id="442870"/>
    <lineage>
        <taxon>Bacteria</taxon>
        <taxon>Pseudomonadati</taxon>
        <taxon>Acidobacteriota</taxon>
        <taxon>Holophagae</taxon>
        <taxon>Acanthopleuribacterales</taxon>
        <taxon>Acanthopleuribacteraceae</taxon>
        <taxon>Acanthopleuribacter</taxon>
    </lineage>
</organism>
<feature type="transmembrane region" description="Helical" evidence="6">
    <location>
        <begin position="374"/>
        <end position="394"/>
    </location>
</feature>
<evidence type="ECO:0000256" key="3">
    <source>
        <dbReference type="ARBA" id="ARBA00022692"/>
    </source>
</evidence>
<feature type="transmembrane region" description="Helical" evidence="6">
    <location>
        <begin position="333"/>
        <end position="354"/>
    </location>
</feature>
<feature type="transmembrane region" description="Helical" evidence="6">
    <location>
        <begin position="460"/>
        <end position="478"/>
    </location>
</feature>
<keyword evidence="3 6" id="KW-0812">Transmembrane</keyword>
<feature type="transmembrane region" description="Helical" evidence="6">
    <location>
        <begin position="688"/>
        <end position="705"/>
    </location>
</feature>
<evidence type="ECO:0000259" key="7">
    <source>
        <dbReference type="PROSITE" id="PS50156"/>
    </source>
</evidence>
<dbReference type="Pfam" id="PF03176">
    <property type="entry name" value="MMPL"/>
    <property type="match status" value="2"/>
</dbReference>
<dbReference type="PANTHER" id="PTHR33406:SF13">
    <property type="entry name" value="MEMBRANE PROTEIN YDFJ"/>
    <property type="match status" value="1"/>
</dbReference>
<proteinExistence type="predicted"/>
<evidence type="ECO:0000256" key="4">
    <source>
        <dbReference type="ARBA" id="ARBA00022989"/>
    </source>
</evidence>
<feature type="transmembrane region" description="Helical" evidence="6">
    <location>
        <begin position="778"/>
        <end position="797"/>
    </location>
</feature>
<reference evidence="8" key="1">
    <citation type="submission" date="2021-03" db="EMBL/GenBank/DDBJ databases">
        <authorList>
            <person name="Wang G."/>
        </authorList>
    </citation>
    <scope>NUCLEOTIDE SEQUENCE</scope>
    <source>
        <strain evidence="8">KCTC 12899</strain>
    </source>
</reference>